<dbReference type="EMBL" id="KZ678129">
    <property type="protein sequence ID" value="PSN73489.1"/>
    <property type="molecule type" value="Genomic_DNA"/>
</dbReference>
<accession>A0A2T2P7A3</accession>
<sequence length="304" mass="34958">MESSEQGRENTPDSQKVPISLEQLYDSISSKLKAEDGKVPEEPIGESYTHLAVDQYGWWFCPFCSIHVPDDKQREDWENFGYRSLSSPIGSLESIYTNARPDQKNSVFFPNPPDTVQCYCRAFVDENQGDVGCGFNREIAEEGRWPNKEQLFKDESKHKFEISFVCTGCSVTNAQLELNDERKKYIERPEMQMSRKISGYVQQRVEWFETKESGDVNGYAKHLIYDGDLESLECGTEYWGQGGGIKESTCQYVYGKRHMYWAPKKSNEWVRHERVDWISGGFSSSESNSSGRASVEKRSSKELE</sequence>
<reference evidence="2 3" key="1">
    <citation type="journal article" date="2018" name="Front. Microbiol.">
        <title>Genome-Wide Analysis of Corynespora cassiicola Leaf Fall Disease Putative Effectors.</title>
        <authorList>
            <person name="Lopez D."/>
            <person name="Ribeiro S."/>
            <person name="Label P."/>
            <person name="Fumanal B."/>
            <person name="Venisse J.S."/>
            <person name="Kohler A."/>
            <person name="de Oliveira R.R."/>
            <person name="Labutti K."/>
            <person name="Lipzen A."/>
            <person name="Lail K."/>
            <person name="Bauer D."/>
            <person name="Ohm R.A."/>
            <person name="Barry K.W."/>
            <person name="Spatafora J."/>
            <person name="Grigoriev I.V."/>
            <person name="Martin F.M."/>
            <person name="Pujade-Renaud V."/>
        </authorList>
    </citation>
    <scope>NUCLEOTIDE SEQUENCE [LARGE SCALE GENOMIC DNA]</scope>
    <source>
        <strain evidence="2 3">Philippines</strain>
    </source>
</reference>
<feature type="compositionally biased region" description="Basic and acidic residues" evidence="1">
    <location>
        <begin position="294"/>
        <end position="304"/>
    </location>
</feature>
<organism evidence="2 3">
    <name type="scientific">Corynespora cassiicola Philippines</name>
    <dbReference type="NCBI Taxonomy" id="1448308"/>
    <lineage>
        <taxon>Eukaryota</taxon>
        <taxon>Fungi</taxon>
        <taxon>Dikarya</taxon>
        <taxon>Ascomycota</taxon>
        <taxon>Pezizomycotina</taxon>
        <taxon>Dothideomycetes</taxon>
        <taxon>Pleosporomycetidae</taxon>
        <taxon>Pleosporales</taxon>
        <taxon>Corynesporascaceae</taxon>
        <taxon>Corynespora</taxon>
    </lineage>
</organism>
<proteinExistence type="predicted"/>
<evidence type="ECO:0000313" key="2">
    <source>
        <dbReference type="EMBL" id="PSN73489.1"/>
    </source>
</evidence>
<dbReference type="AlphaFoldDB" id="A0A2T2P7A3"/>
<feature type="compositionally biased region" description="Low complexity" evidence="1">
    <location>
        <begin position="281"/>
        <end position="293"/>
    </location>
</feature>
<dbReference type="Proteomes" id="UP000240883">
    <property type="component" value="Unassembled WGS sequence"/>
</dbReference>
<gene>
    <name evidence="2" type="ORF">BS50DRAFT_653995</name>
</gene>
<feature type="region of interest" description="Disordered" evidence="1">
    <location>
        <begin position="281"/>
        <end position="304"/>
    </location>
</feature>
<keyword evidence="3" id="KW-1185">Reference proteome</keyword>
<evidence type="ECO:0000313" key="3">
    <source>
        <dbReference type="Proteomes" id="UP000240883"/>
    </source>
</evidence>
<name>A0A2T2P7A3_CORCC</name>
<evidence type="ECO:0000256" key="1">
    <source>
        <dbReference type="SAM" id="MobiDB-lite"/>
    </source>
</evidence>
<protein>
    <submittedName>
        <fullName evidence="2">Uncharacterized protein</fullName>
    </submittedName>
</protein>